<dbReference type="EMBL" id="RJSF01000040">
    <property type="protein sequence ID" value="RNM13661.1"/>
    <property type="molecule type" value="Genomic_DNA"/>
</dbReference>
<feature type="transmembrane region" description="Helical" evidence="1">
    <location>
        <begin position="6"/>
        <end position="22"/>
    </location>
</feature>
<keyword evidence="3" id="KW-1185">Reference proteome</keyword>
<feature type="transmembrane region" description="Helical" evidence="1">
    <location>
        <begin position="29"/>
        <end position="50"/>
    </location>
</feature>
<evidence type="ECO:0008006" key="4">
    <source>
        <dbReference type="Google" id="ProtNLM"/>
    </source>
</evidence>
<reference evidence="2 3" key="1">
    <citation type="submission" date="2018-11" db="EMBL/GenBank/DDBJ databases">
        <authorList>
            <person name="Li F."/>
        </authorList>
    </citation>
    <scope>NUCLEOTIDE SEQUENCE [LARGE SCALE GENOMIC DNA]</scope>
    <source>
        <strain evidence="2 3">Gsoil 818</strain>
    </source>
</reference>
<keyword evidence="1" id="KW-1133">Transmembrane helix</keyword>
<evidence type="ECO:0000256" key="1">
    <source>
        <dbReference type="SAM" id="Phobius"/>
    </source>
</evidence>
<keyword evidence="1" id="KW-0472">Membrane</keyword>
<evidence type="ECO:0000313" key="2">
    <source>
        <dbReference type="EMBL" id="RNM13661.1"/>
    </source>
</evidence>
<evidence type="ECO:0000313" key="3">
    <source>
        <dbReference type="Proteomes" id="UP000279994"/>
    </source>
</evidence>
<dbReference type="RefSeq" id="WP_123223068.1">
    <property type="nucleotide sequence ID" value="NZ_RJSF01000040.1"/>
</dbReference>
<feature type="transmembrane region" description="Helical" evidence="1">
    <location>
        <begin position="62"/>
        <end position="81"/>
    </location>
</feature>
<keyword evidence="1" id="KW-0812">Transmembrane</keyword>
<organism evidence="2 3">
    <name type="scientific">Nocardioides pocheonensis</name>
    <dbReference type="NCBI Taxonomy" id="661485"/>
    <lineage>
        <taxon>Bacteria</taxon>
        <taxon>Bacillati</taxon>
        <taxon>Actinomycetota</taxon>
        <taxon>Actinomycetes</taxon>
        <taxon>Propionibacteriales</taxon>
        <taxon>Nocardioidaceae</taxon>
        <taxon>Nocardioides</taxon>
    </lineage>
</organism>
<accession>A0A3N0GMN5</accession>
<sequence length="86" mass="8763">MGLLGYLVAGVIVAALVWLVRHGPGSPRLATLVVFGLIGAAIGGLGANLARGEYFDHLDGTGFTAAVLAALVLLVGVDVRVRHSDD</sequence>
<gene>
    <name evidence="2" type="ORF">EFL26_11740</name>
</gene>
<comment type="caution">
    <text evidence="2">The sequence shown here is derived from an EMBL/GenBank/DDBJ whole genome shotgun (WGS) entry which is preliminary data.</text>
</comment>
<protein>
    <recommendedName>
        <fullName evidence="4">GlsB/YeaQ/YmgE family stress response membrane protein</fullName>
    </recommendedName>
</protein>
<name>A0A3N0GMN5_9ACTN</name>
<dbReference type="Proteomes" id="UP000279994">
    <property type="component" value="Unassembled WGS sequence"/>
</dbReference>
<dbReference type="AlphaFoldDB" id="A0A3N0GMN5"/>
<proteinExistence type="predicted"/>